<evidence type="ECO:0000256" key="4">
    <source>
        <dbReference type="ARBA" id="ARBA00022989"/>
    </source>
</evidence>
<comment type="caution">
    <text evidence="8">The sequence shown here is derived from an EMBL/GenBank/DDBJ whole genome shotgun (WGS) entry which is preliminary data.</text>
</comment>
<dbReference type="GO" id="GO:0020037">
    <property type="term" value="F:heme binding"/>
    <property type="evidence" value="ECO:0007669"/>
    <property type="project" value="TreeGrafter"/>
</dbReference>
<keyword evidence="3 6" id="KW-0812">Transmembrane</keyword>
<evidence type="ECO:0000256" key="6">
    <source>
        <dbReference type="SAM" id="Phobius"/>
    </source>
</evidence>
<dbReference type="GO" id="GO:0009055">
    <property type="term" value="F:electron transfer activity"/>
    <property type="evidence" value="ECO:0007669"/>
    <property type="project" value="InterPro"/>
</dbReference>
<evidence type="ECO:0000259" key="7">
    <source>
        <dbReference type="Pfam" id="PF01292"/>
    </source>
</evidence>
<evidence type="ECO:0000313" key="9">
    <source>
        <dbReference type="Proteomes" id="UP000232060"/>
    </source>
</evidence>
<dbReference type="InterPro" id="IPR011577">
    <property type="entry name" value="Cyt_b561_bac/Ni-Hgenase"/>
</dbReference>
<keyword evidence="5 6" id="KW-0472">Membrane</keyword>
<keyword evidence="2" id="KW-1003">Cell membrane</keyword>
<protein>
    <submittedName>
        <fullName evidence="8">Cytochrome B</fullName>
    </submittedName>
</protein>
<dbReference type="RefSeq" id="WP_100861477.1">
    <property type="nucleotide sequence ID" value="NZ_PGCP01000041.1"/>
</dbReference>
<dbReference type="GO" id="GO:0022904">
    <property type="term" value="P:respiratory electron transport chain"/>
    <property type="evidence" value="ECO:0007669"/>
    <property type="project" value="InterPro"/>
</dbReference>
<dbReference type="SUPFAM" id="SSF81342">
    <property type="entry name" value="Transmembrane di-heme cytochromes"/>
    <property type="match status" value="1"/>
</dbReference>
<evidence type="ECO:0000256" key="1">
    <source>
        <dbReference type="ARBA" id="ARBA00004651"/>
    </source>
</evidence>
<dbReference type="PANTHER" id="PTHR30485:SF2">
    <property type="entry name" value="BLL0597 PROTEIN"/>
    <property type="match status" value="1"/>
</dbReference>
<feature type="transmembrane region" description="Helical" evidence="6">
    <location>
        <begin position="14"/>
        <end position="32"/>
    </location>
</feature>
<evidence type="ECO:0000256" key="3">
    <source>
        <dbReference type="ARBA" id="ARBA00022692"/>
    </source>
</evidence>
<reference evidence="8 9" key="1">
    <citation type="submission" date="2017-11" db="EMBL/GenBank/DDBJ databases">
        <title>Draft genome sequence of environmental isolate Aeromonas lusitania sp. nov. MDC 2473.</title>
        <authorList>
            <person name="Colston S.M."/>
            <person name="Navarro A."/>
            <person name="Martinez-Murcia A.J."/>
            <person name="Graf J."/>
        </authorList>
    </citation>
    <scope>NUCLEOTIDE SEQUENCE [LARGE SCALE GENOMIC DNA]</scope>
    <source>
        <strain evidence="8 9">MDC 2473</strain>
    </source>
</reference>
<gene>
    <name evidence="8" type="ORF">CUC44_19260</name>
</gene>
<dbReference type="Pfam" id="PF01292">
    <property type="entry name" value="Ni_hydr_CYTB"/>
    <property type="match status" value="1"/>
</dbReference>
<proteinExistence type="predicted"/>
<evidence type="ECO:0000313" key="8">
    <source>
        <dbReference type="EMBL" id="PJC91479.1"/>
    </source>
</evidence>
<evidence type="ECO:0000256" key="5">
    <source>
        <dbReference type="ARBA" id="ARBA00023136"/>
    </source>
</evidence>
<accession>A0A2M8H4I2</accession>
<name>A0A2M8H4I2_9GAMM</name>
<dbReference type="InterPro" id="IPR051542">
    <property type="entry name" value="Hydrogenase_cytochrome"/>
</dbReference>
<keyword evidence="4 6" id="KW-1133">Transmembrane helix</keyword>
<dbReference type="AlphaFoldDB" id="A0A2M8H4I2"/>
<dbReference type="PANTHER" id="PTHR30485">
    <property type="entry name" value="NI/FE-HYDROGENASE 1 B-TYPE CYTOCHROME SUBUNIT"/>
    <property type="match status" value="1"/>
</dbReference>
<organism evidence="8 9">
    <name type="scientific">Aeromonas lusitana</name>
    <dbReference type="NCBI Taxonomy" id="931529"/>
    <lineage>
        <taxon>Bacteria</taxon>
        <taxon>Pseudomonadati</taxon>
        <taxon>Pseudomonadota</taxon>
        <taxon>Gammaproteobacteria</taxon>
        <taxon>Aeromonadales</taxon>
        <taxon>Aeromonadaceae</taxon>
        <taxon>Aeromonas</taxon>
    </lineage>
</organism>
<comment type="subcellular location">
    <subcellularLocation>
        <location evidence="1">Cell membrane</location>
        <topology evidence="1">Multi-pass membrane protein</topology>
    </subcellularLocation>
</comment>
<dbReference type="EMBL" id="PGCP01000041">
    <property type="protein sequence ID" value="PJC91479.1"/>
    <property type="molecule type" value="Genomic_DNA"/>
</dbReference>
<dbReference type="InterPro" id="IPR016174">
    <property type="entry name" value="Di-haem_cyt_TM"/>
</dbReference>
<dbReference type="OrthoDB" id="196472at2"/>
<dbReference type="GO" id="GO:0005886">
    <property type="term" value="C:plasma membrane"/>
    <property type="evidence" value="ECO:0007669"/>
    <property type="project" value="UniProtKB-SubCell"/>
</dbReference>
<sequence length="185" mass="20843">MPSRKAEPFRWDNLVRLTHWGVAAACVANLWFNEAGETWHERLGYLAIILISVRLGWGLSFAKGYARLSALIPTRNEFSRQSQALRMRAPAAPGHHGSGKLAVWALWLIILATAGSGWFQNTELGFELGADEWHEWCTWALQAMIALHLCAIVLTSWRQRSNLLARMLPLRRPAAPPAPRQETQP</sequence>
<dbReference type="Gene3D" id="1.20.950.20">
    <property type="entry name" value="Transmembrane di-heme cytochromes, Chain C"/>
    <property type="match status" value="1"/>
</dbReference>
<dbReference type="Proteomes" id="UP000232060">
    <property type="component" value="Unassembled WGS sequence"/>
</dbReference>
<feature type="transmembrane region" description="Helical" evidence="6">
    <location>
        <begin position="44"/>
        <end position="62"/>
    </location>
</feature>
<feature type="transmembrane region" description="Helical" evidence="6">
    <location>
        <begin position="101"/>
        <end position="119"/>
    </location>
</feature>
<evidence type="ECO:0000256" key="2">
    <source>
        <dbReference type="ARBA" id="ARBA00022475"/>
    </source>
</evidence>
<feature type="transmembrane region" description="Helical" evidence="6">
    <location>
        <begin position="139"/>
        <end position="157"/>
    </location>
</feature>
<feature type="domain" description="Cytochrome b561 bacterial/Ni-hydrogenase" evidence="7">
    <location>
        <begin position="10"/>
        <end position="169"/>
    </location>
</feature>
<keyword evidence="9" id="KW-1185">Reference proteome</keyword>